<dbReference type="CDD" id="cd03108">
    <property type="entry name" value="AdSS"/>
    <property type="match status" value="1"/>
</dbReference>
<evidence type="ECO:0000256" key="5">
    <source>
        <dbReference type="ARBA" id="ARBA00022755"/>
    </source>
</evidence>
<dbReference type="FunFam" id="1.10.300.10:FF:000001">
    <property type="entry name" value="Adenylosuccinate synthetase"/>
    <property type="match status" value="1"/>
</dbReference>
<evidence type="ECO:0000313" key="12">
    <source>
        <dbReference type="Proteomes" id="UP000824014"/>
    </source>
</evidence>
<dbReference type="GO" id="GO:0005737">
    <property type="term" value="C:cytoplasm"/>
    <property type="evidence" value="ECO:0007669"/>
    <property type="project" value="UniProtKB-SubCell"/>
</dbReference>
<feature type="binding site" evidence="8">
    <location>
        <begin position="41"/>
        <end position="43"/>
    </location>
    <ligand>
        <name>GTP</name>
        <dbReference type="ChEBI" id="CHEBI:37565"/>
    </ligand>
</feature>
<comment type="subunit">
    <text evidence="1 8">Homodimer.</text>
</comment>
<evidence type="ECO:0000256" key="1">
    <source>
        <dbReference type="ARBA" id="ARBA00011738"/>
    </source>
</evidence>
<feature type="binding site" evidence="8">
    <location>
        <position position="14"/>
    </location>
    <ligand>
        <name>Mg(2+)</name>
        <dbReference type="ChEBI" id="CHEBI:18420"/>
    </ligand>
</feature>
<comment type="pathway">
    <text evidence="8 10">Purine metabolism; AMP biosynthesis via de novo pathway; AMP from IMP: step 1/2.</text>
</comment>
<feature type="binding site" evidence="8">
    <location>
        <begin position="13"/>
        <end position="19"/>
    </location>
    <ligand>
        <name>GTP</name>
        <dbReference type="ChEBI" id="CHEBI:37565"/>
    </ligand>
</feature>
<dbReference type="InterPro" id="IPR033128">
    <property type="entry name" value="Adenylosuccin_syn_Lys_AS"/>
</dbReference>
<evidence type="ECO:0000256" key="8">
    <source>
        <dbReference type="HAMAP-Rule" id="MF_00011"/>
    </source>
</evidence>
<gene>
    <name evidence="8" type="primary">purA</name>
    <name evidence="11" type="ORF">H9816_08060</name>
</gene>
<evidence type="ECO:0000256" key="10">
    <source>
        <dbReference type="RuleBase" id="RU000520"/>
    </source>
</evidence>
<feature type="binding site" evidence="8">
    <location>
        <position position="143"/>
    </location>
    <ligand>
        <name>IMP</name>
        <dbReference type="ChEBI" id="CHEBI:58053"/>
        <note>ligand shared between dimeric partners</note>
    </ligand>
</feature>
<dbReference type="NCBIfam" id="TIGR00184">
    <property type="entry name" value="purA"/>
    <property type="match status" value="1"/>
</dbReference>
<dbReference type="Gene3D" id="3.40.440.10">
    <property type="entry name" value="Adenylosuccinate Synthetase, subunit A, domain 1"/>
    <property type="match status" value="1"/>
</dbReference>
<reference evidence="11" key="2">
    <citation type="submission" date="2021-04" db="EMBL/GenBank/DDBJ databases">
        <authorList>
            <person name="Gilroy R."/>
        </authorList>
    </citation>
    <scope>NUCLEOTIDE SEQUENCE</scope>
    <source>
        <strain evidence="11">ChiHjej11B10-19426</strain>
    </source>
</reference>
<keyword evidence="3 8" id="KW-0479">Metal-binding</keyword>
<feature type="binding site" description="in other chain" evidence="8">
    <location>
        <begin position="14"/>
        <end position="17"/>
    </location>
    <ligand>
        <name>IMP</name>
        <dbReference type="ChEBI" id="CHEBI:58053"/>
        <note>ligand shared between dimeric partners</note>
    </ligand>
</feature>
<keyword evidence="7 8" id="KW-0342">GTP-binding</keyword>
<comment type="similarity">
    <text evidence="8 10">Belongs to the adenylosuccinate synthetase family.</text>
</comment>
<dbReference type="Proteomes" id="UP000824014">
    <property type="component" value="Unassembled WGS sequence"/>
</dbReference>
<feature type="binding site" description="in other chain" evidence="8">
    <location>
        <position position="238"/>
    </location>
    <ligand>
        <name>IMP</name>
        <dbReference type="ChEBI" id="CHEBI:58053"/>
        <note>ligand shared between dimeric partners</note>
    </ligand>
</feature>
<feature type="binding site" description="in other chain" evidence="8">
    <location>
        <position position="302"/>
    </location>
    <ligand>
        <name>IMP</name>
        <dbReference type="ChEBI" id="CHEBI:58053"/>
        <note>ligand shared between dimeric partners</note>
    </ligand>
</feature>
<feature type="binding site" description="in other chain" evidence="8">
    <location>
        <position position="223"/>
    </location>
    <ligand>
        <name>IMP</name>
        <dbReference type="ChEBI" id="CHEBI:58053"/>
        <note>ligand shared between dimeric partners</note>
    </ligand>
</feature>
<dbReference type="InterPro" id="IPR042110">
    <property type="entry name" value="Adenylosuccinate_synth_dom2"/>
</dbReference>
<dbReference type="Gene3D" id="3.90.170.10">
    <property type="entry name" value="Adenylosuccinate Synthetase, subunit A, domain 3"/>
    <property type="match status" value="1"/>
</dbReference>
<comment type="catalytic activity">
    <reaction evidence="8 10">
        <text>IMP + L-aspartate + GTP = N(6)-(1,2-dicarboxyethyl)-AMP + GDP + phosphate + 2 H(+)</text>
        <dbReference type="Rhea" id="RHEA:15753"/>
        <dbReference type="ChEBI" id="CHEBI:15378"/>
        <dbReference type="ChEBI" id="CHEBI:29991"/>
        <dbReference type="ChEBI" id="CHEBI:37565"/>
        <dbReference type="ChEBI" id="CHEBI:43474"/>
        <dbReference type="ChEBI" id="CHEBI:57567"/>
        <dbReference type="ChEBI" id="CHEBI:58053"/>
        <dbReference type="ChEBI" id="CHEBI:58189"/>
        <dbReference type="EC" id="6.3.4.4"/>
    </reaction>
</comment>
<evidence type="ECO:0000256" key="4">
    <source>
        <dbReference type="ARBA" id="ARBA00022741"/>
    </source>
</evidence>
<keyword evidence="6 8" id="KW-0460">Magnesium</keyword>
<feature type="active site" description="Proton donor" evidence="8">
    <location>
        <position position="42"/>
    </location>
</feature>
<feature type="binding site" evidence="8">
    <location>
        <begin position="298"/>
        <end position="304"/>
    </location>
    <ligand>
        <name>substrate</name>
    </ligand>
</feature>
<dbReference type="EMBL" id="DXCC01000031">
    <property type="protein sequence ID" value="HIZ15841.1"/>
    <property type="molecule type" value="Genomic_DNA"/>
</dbReference>
<protein>
    <recommendedName>
        <fullName evidence="8 10">Adenylosuccinate synthetase</fullName>
        <shortName evidence="8">AMPSase</shortName>
        <shortName evidence="8">AdSS</shortName>
        <ecNumber evidence="8 10">6.3.4.4</ecNumber>
    </recommendedName>
    <alternativeName>
        <fullName evidence="8">IMP--aspartate ligase</fullName>
    </alternativeName>
</protein>
<dbReference type="GO" id="GO:0000287">
    <property type="term" value="F:magnesium ion binding"/>
    <property type="evidence" value="ECO:0007669"/>
    <property type="project" value="UniProtKB-UniRule"/>
</dbReference>
<dbReference type="GO" id="GO:0046040">
    <property type="term" value="P:IMP metabolic process"/>
    <property type="evidence" value="ECO:0007669"/>
    <property type="project" value="TreeGrafter"/>
</dbReference>
<sequence length="427" mass="47368">MKNRLVVVGTQWGDEGKGKITDYFAQQADVVVRYQGGNNAGHTIEFGGQRYALQSIPSGIFNPHIKNVMANGMVVNPVSVVSELETLESRGVKDYKLFISDRAAVVMPYHSVLDGAAESLKGGKQIGTTKKGIGPAYSDKYDRIGIRMGDLLDGDYFASRLRDALEIKNRELAMYGCEPMSFDTIYAQYMELGRRLGKYICDTSVLINEEIEKGSRVLFEGAQGVMLCIDHGTYPYVTSSSPTASSVPQNTGIAPRYVDNVIGVCKAYTTRVGEGPFPTELEGEIAHNIRERGHEYGTVTGRPRRVGWLDAVVLNHTRRVSGIDYLALMLFDVLSGLDTVKICVAYELDGRRIETMPATIPQFERCKPIYVEMPGWKEDISGIRSFDELPEAAKNYVRKIEELTRIKVAVLSVGPDRTQTVLLHDVF</sequence>
<evidence type="ECO:0000256" key="6">
    <source>
        <dbReference type="ARBA" id="ARBA00022842"/>
    </source>
</evidence>
<feature type="binding site" evidence="8">
    <location>
        <position position="41"/>
    </location>
    <ligand>
        <name>Mg(2+)</name>
        <dbReference type="ChEBI" id="CHEBI:18420"/>
    </ligand>
</feature>
<dbReference type="InterPro" id="IPR018220">
    <property type="entry name" value="Adenylosuccin_syn_GTP-bd"/>
</dbReference>
<evidence type="ECO:0000256" key="9">
    <source>
        <dbReference type="PROSITE-ProRule" id="PRU10134"/>
    </source>
</evidence>
<dbReference type="PROSITE" id="PS01266">
    <property type="entry name" value="ADENYLOSUCCIN_SYN_1"/>
    <property type="match status" value="1"/>
</dbReference>
<dbReference type="SMART" id="SM00788">
    <property type="entry name" value="Adenylsucc_synt"/>
    <property type="match status" value="1"/>
</dbReference>
<evidence type="ECO:0000256" key="7">
    <source>
        <dbReference type="ARBA" id="ARBA00023134"/>
    </source>
</evidence>
<feature type="binding site" description="in other chain" evidence="8">
    <location>
        <begin position="39"/>
        <end position="42"/>
    </location>
    <ligand>
        <name>IMP</name>
        <dbReference type="ChEBI" id="CHEBI:58053"/>
        <note>ligand shared between dimeric partners</note>
    </ligand>
</feature>
<dbReference type="EC" id="6.3.4.4" evidence="8 10"/>
<dbReference type="NCBIfam" id="NF002223">
    <property type="entry name" value="PRK01117.1"/>
    <property type="match status" value="1"/>
</dbReference>
<comment type="caution">
    <text evidence="11">The sequence shown here is derived from an EMBL/GenBank/DDBJ whole genome shotgun (WGS) entry which is preliminary data.</text>
</comment>
<keyword evidence="4 8" id="KW-0547">Nucleotide-binding</keyword>
<feature type="binding site" evidence="8">
    <location>
        <begin position="330"/>
        <end position="332"/>
    </location>
    <ligand>
        <name>GTP</name>
        <dbReference type="ChEBI" id="CHEBI:37565"/>
    </ligand>
</feature>
<evidence type="ECO:0000313" key="11">
    <source>
        <dbReference type="EMBL" id="HIZ15841.1"/>
    </source>
</evidence>
<feature type="binding site" evidence="8">
    <location>
        <begin position="412"/>
        <end position="414"/>
    </location>
    <ligand>
        <name>GTP</name>
        <dbReference type="ChEBI" id="CHEBI:37565"/>
    </ligand>
</feature>
<comment type="cofactor">
    <cofactor evidence="8">
        <name>Mg(2+)</name>
        <dbReference type="ChEBI" id="CHEBI:18420"/>
    </cofactor>
    <text evidence="8">Binds 1 Mg(2+) ion per subunit.</text>
</comment>
<accession>A0A9D2IM18</accession>
<dbReference type="InterPro" id="IPR001114">
    <property type="entry name" value="Adenylosuccinate_synthetase"/>
</dbReference>
<dbReference type="AlphaFoldDB" id="A0A9D2IM18"/>
<dbReference type="PANTHER" id="PTHR11846:SF0">
    <property type="entry name" value="ADENYLOSUCCINATE SYNTHETASE"/>
    <property type="match status" value="1"/>
</dbReference>
<dbReference type="InterPro" id="IPR042111">
    <property type="entry name" value="Adenylosuccinate_synth_dom3"/>
</dbReference>
<reference evidence="11" key="1">
    <citation type="journal article" date="2021" name="PeerJ">
        <title>Extensive microbial diversity within the chicken gut microbiome revealed by metagenomics and culture.</title>
        <authorList>
            <person name="Gilroy R."/>
            <person name="Ravi A."/>
            <person name="Getino M."/>
            <person name="Pursley I."/>
            <person name="Horton D.L."/>
            <person name="Alikhan N.F."/>
            <person name="Baker D."/>
            <person name="Gharbi K."/>
            <person name="Hall N."/>
            <person name="Watson M."/>
            <person name="Adriaenssens E.M."/>
            <person name="Foster-Nyarko E."/>
            <person name="Jarju S."/>
            <person name="Secka A."/>
            <person name="Antonio M."/>
            <person name="Oren A."/>
            <person name="Chaudhuri R.R."/>
            <person name="La Ragione R."/>
            <person name="Hildebrand F."/>
            <person name="Pallen M.J."/>
        </authorList>
    </citation>
    <scope>NUCLEOTIDE SEQUENCE</scope>
    <source>
        <strain evidence="11">ChiHjej11B10-19426</strain>
    </source>
</reference>
<dbReference type="HAMAP" id="MF_00011">
    <property type="entry name" value="Adenylosucc_synth"/>
    <property type="match status" value="1"/>
</dbReference>
<proteinExistence type="inferred from homology"/>
<dbReference type="GO" id="GO:0005525">
    <property type="term" value="F:GTP binding"/>
    <property type="evidence" value="ECO:0007669"/>
    <property type="project" value="UniProtKB-UniRule"/>
</dbReference>
<evidence type="ECO:0000256" key="2">
    <source>
        <dbReference type="ARBA" id="ARBA00022598"/>
    </source>
</evidence>
<comment type="function">
    <text evidence="8">Plays an important role in the de novo pathway of purine nucleotide biosynthesis. Catalyzes the first committed step in the biosynthesis of AMP from IMP.</text>
</comment>
<dbReference type="PROSITE" id="PS00513">
    <property type="entry name" value="ADENYLOSUCCIN_SYN_2"/>
    <property type="match status" value="1"/>
</dbReference>
<dbReference type="SUPFAM" id="SSF52540">
    <property type="entry name" value="P-loop containing nucleoside triphosphate hydrolases"/>
    <property type="match status" value="1"/>
</dbReference>
<evidence type="ECO:0000256" key="3">
    <source>
        <dbReference type="ARBA" id="ARBA00022723"/>
    </source>
</evidence>
<dbReference type="Pfam" id="PF00709">
    <property type="entry name" value="Adenylsucc_synt"/>
    <property type="match status" value="1"/>
</dbReference>
<feature type="active site" description="Proton acceptor" evidence="8">
    <location>
        <position position="14"/>
    </location>
</feature>
<dbReference type="InterPro" id="IPR027417">
    <property type="entry name" value="P-loop_NTPase"/>
</dbReference>
<feature type="binding site" description="in other chain" evidence="8">
    <location>
        <position position="129"/>
    </location>
    <ligand>
        <name>IMP</name>
        <dbReference type="ChEBI" id="CHEBI:58053"/>
        <note>ligand shared between dimeric partners</note>
    </ligand>
</feature>
<dbReference type="GO" id="GO:0044208">
    <property type="term" value="P:'de novo' AMP biosynthetic process"/>
    <property type="evidence" value="ECO:0007669"/>
    <property type="project" value="UniProtKB-UniRule"/>
</dbReference>
<dbReference type="FunFam" id="3.90.170.10:FF:000001">
    <property type="entry name" value="Adenylosuccinate synthetase"/>
    <property type="match status" value="1"/>
</dbReference>
<dbReference type="Gene3D" id="1.10.300.10">
    <property type="entry name" value="Adenylosuccinate Synthetase, subunit A, domain 2"/>
    <property type="match status" value="1"/>
</dbReference>
<feature type="active site" evidence="9">
    <location>
        <position position="140"/>
    </location>
</feature>
<dbReference type="InterPro" id="IPR042109">
    <property type="entry name" value="Adenylosuccinate_synth_dom1"/>
</dbReference>
<feature type="binding site" evidence="8">
    <location>
        <position position="304"/>
    </location>
    <ligand>
        <name>GTP</name>
        <dbReference type="ChEBI" id="CHEBI:37565"/>
    </ligand>
</feature>
<keyword evidence="2 8" id="KW-0436">Ligase</keyword>
<keyword evidence="8" id="KW-0963">Cytoplasm</keyword>
<dbReference type="GO" id="GO:0004019">
    <property type="term" value="F:adenylosuccinate synthase activity"/>
    <property type="evidence" value="ECO:0007669"/>
    <property type="project" value="UniProtKB-UniRule"/>
</dbReference>
<keyword evidence="5 8" id="KW-0658">Purine biosynthesis</keyword>
<comment type="subcellular location">
    <subcellularLocation>
        <location evidence="8">Cytoplasm</location>
    </subcellularLocation>
</comment>
<organism evidence="11 12">
    <name type="scientific">Candidatus Tidjanibacter faecipullorum</name>
    <dbReference type="NCBI Taxonomy" id="2838766"/>
    <lineage>
        <taxon>Bacteria</taxon>
        <taxon>Pseudomonadati</taxon>
        <taxon>Bacteroidota</taxon>
        <taxon>Bacteroidia</taxon>
        <taxon>Bacteroidales</taxon>
        <taxon>Rikenellaceae</taxon>
        <taxon>Tidjanibacter</taxon>
    </lineage>
</organism>
<dbReference type="PANTHER" id="PTHR11846">
    <property type="entry name" value="ADENYLOSUCCINATE SYNTHETASE"/>
    <property type="match status" value="1"/>
</dbReference>
<name>A0A9D2IM18_9BACT</name>